<dbReference type="PIRSF" id="PIRSF034039">
    <property type="entry name" value="UCP034039"/>
    <property type="match status" value="1"/>
</dbReference>
<evidence type="ECO:0000313" key="3">
    <source>
        <dbReference type="EMBL" id="MBB6464582.1"/>
    </source>
</evidence>
<evidence type="ECO:0000256" key="1">
    <source>
        <dbReference type="SAM" id="MobiDB-lite"/>
    </source>
</evidence>
<protein>
    <submittedName>
        <fullName evidence="3">Uncharacterized protein involved in outer membrane biogenesis</fullName>
    </submittedName>
</protein>
<dbReference type="InterPro" id="IPR017023">
    <property type="entry name" value="UCP034039"/>
</dbReference>
<feature type="region of interest" description="Disordered" evidence="1">
    <location>
        <begin position="1211"/>
        <end position="1311"/>
    </location>
</feature>
<dbReference type="PANTHER" id="PTHR30441:SF4">
    <property type="entry name" value="PROTEIN ASMA"/>
    <property type="match status" value="1"/>
</dbReference>
<feature type="compositionally biased region" description="Basic and acidic residues" evidence="1">
    <location>
        <begin position="1211"/>
        <end position="1252"/>
    </location>
</feature>
<dbReference type="InterPro" id="IPR007844">
    <property type="entry name" value="AsmA"/>
</dbReference>
<organism evidence="3 4">
    <name type="scientific">Aminobacter carboxidus</name>
    <dbReference type="NCBI Taxonomy" id="376165"/>
    <lineage>
        <taxon>Bacteria</taxon>
        <taxon>Pseudomonadati</taxon>
        <taxon>Pseudomonadota</taxon>
        <taxon>Alphaproteobacteria</taxon>
        <taxon>Hyphomicrobiales</taxon>
        <taxon>Phyllobacteriaceae</taxon>
        <taxon>Aminobacter</taxon>
    </lineage>
</organism>
<dbReference type="InterPro" id="IPR052894">
    <property type="entry name" value="AsmA-related"/>
</dbReference>
<evidence type="ECO:0000259" key="2">
    <source>
        <dbReference type="Pfam" id="PF05170"/>
    </source>
</evidence>
<comment type="caution">
    <text evidence="3">The sequence shown here is derived from an EMBL/GenBank/DDBJ whole genome shotgun (WGS) entry which is preliminary data.</text>
</comment>
<reference evidence="3 4" key="1">
    <citation type="submission" date="2020-08" db="EMBL/GenBank/DDBJ databases">
        <title>Genomic Encyclopedia of Type Strains, Phase IV (KMG-IV): sequencing the most valuable type-strain genomes for metagenomic binning, comparative biology and taxonomic classification.</title>
        <authorList>
            <person name="Goeker M."/>
        </authorList>
    </citation>
    <scope>NUCLEOTIDE SEQUENCE [LARGE SCALE GENOMIC DNA]</scope>
    <source>
        <strain evidence="3 4">DSM 17454</strain>
    </source>
</reference>
<dbReference type="Pfam" id="PF05170">
    <property type="entry name" value="AsmA"/>
    <property type="match status" value="1"/>
</dbReference>
<name>A0A8E1WA67_9HYPH</name>
<gene>
    <name evidence="3" type="ORF">HNQ96_000429</name>
</gene>
<dbReference type="RefSeq" id="WP_184767165.1">
    <property type="nucleotide sequence ID" value="NZ_JACHGI010000001.1"/>
</dbReference>
<feature type="domain" description="AsmA" evidence="2">
    <location>
        <begin position="3"/>
        <end position="188"/>
    </location>
</feature>
<dbReference type="Proteomes" id="UP000532373">
    <property type="component" value="Unassembled WGS sequence"/>
</dbReference>
<sequence length="1311" mass="136395">MLARLFVIFGGLLVLALCAALVGPYFVDWSGYKAEFEREASAILGRKVVVQGEVVARILPFPSVTFSDVTVGGGAGGNDAMTVETFSMDAELAPLLSGEFLIYDMRLVRPKAIIDVAADGVVDWAIRPSAPFDAKQISIEKLTITEGQVRLRRAASGRDHLLSEINTSVSAKSLAGPWRVDGSLRIDGLKTQLSVSTGSVDPAGQMRLRVRATPDRYGVVIEGDGNASMDKGRALYSGGFSVIEAQAEPVATADGDNTKAPAKPVEPGFRVKGKFALDHARLGVEEFRFESGPLEDPYTAEGTAEVNLGADPHFAITANGAQVRFDEAVGGDQAGTGFSVSERLTALEKVLVDLPRPTIPGTVDVDLPAVVAGDTTVRDVKMSAEPGEGGWKLKSLAATLPGRTRLEADGFLRTEGTLGFDGQMLLAVGQPSGFAAWVAKDVDEAVRKLPAAGFKAKVALTREQQTFDDVELILGKARFTGELDSMLPDDARASMTMKLDGSELDLDGLRAFASLFVTDRGANRFSDADLDLAVKAGPVNFAGLSAETVDTALRLRDGVLEIDKLSVGGLAGASLSAIGRIKDFPKAPTGNLDASVVAVDLAPLVALAAKQAPENKLLGGLAARAAAYPGLLADARIDFVASAVDNGDKTTGIALSGQGEAGGSDLLATLSAQVMPSALASSQMKLEFSARNEDATSLLALAGLPVLPLGMTGPGELALTAKGAVQNGLDVTASLKGDDASAGFTGMAAVRDGIANLKGRATLQATDLEPWLMTSGVTLPGMGTGTQVELAADASLGGGILMLDRLDGTVNQGAVVGNLKAELNEGMPHLSGSLTLDELDLRPFAEMTLGAAALESENGAWPTSAFAPKPVAPFSADLEIITGTLLAEPLATAHDAVLALQVDSQALRLSNIRAKLFGGDLGGLIELKNNDGTAFISGQLKLDGADVAAIPAGGEIGGKGNFSATLSGSGKSVEGLVASLSGSGTADIDGLVLSGFNPDAFAPLIAKADALGRDINAARVAEFAPALAGEGSFTAGKADIAFTLAGGILRAPPLTLKNPAAMLNADLRADLNDGVVSAHGSITYAPGKEELVGSEPAMNFQIDGEPGATVKLFDSAPMAQFLTQRALEKEQARVEAMQAVLLEKQRLRREARYFAAVQAERERIAEEARIRAEEEAKAKAEAERLKAEEERRAAEAAAKAQADAARELALREAEKARQAEEKARLEAEQKATLDAEKARLAAAEKARREAEAAKPAPVSEIERAPLPDARPMAVPGQASPADPDPVTPETPVKKKIEPLSLDDFFKSLQSQ</sequence>
<dbReference type="GO" id="GO:0090313">
    <property type="term" value="P:regulation of protein targeting to membrane"/>
    <property type="evidence" value="ECO:0007669"/>
    <property type="project" value="TreeGrafter"/>
</dbReference>
<dbReference type="EMBL" id="JACHGI010000001">
    <property type="protein sequence ID" value="MBB6464582.1"/>
    <property type="molecule type" value="Genomic_DNA"/>
</dbReference>
<dbReference type="PANTHER" id="PTHR30441">
    <property type="entry name" value="DUF748 DOMAIN-CONTAINING PROTEIN"/>
    <property type="match status" value="1"/>
</dbReference>
<dbReference type="GO" id="GO:0005886">
    <property type="term" value="C:plasma membrane"/>
    <property type="evidence" value="ECO:0007669"/>
    <property type="project" value="TreeGrafter"/>
</dbReference>
<evidence type="ECO:0000313" key="4">
    <source>
        <dbReference type="Proteomes" id="UP000532373"/>
    </source>
</evidence>
<proteinExistence type="predicted"/>
<accession>A0A8E1WA67</accession>